<dbReference type="EMBL" id="QJOW01000003">
    <property type="protein sequence ID" value="KAB7515285.1"/>
    <property type="molecule type" value="Genomic_DNA"/>
</dbReference>
<dbReference type="Gene3D" id="1.10.600.10">
    <property type="entry name" value="Farnesyl Diphosphate Synthase"/>
    <property type="match status" value="1"/>
</dbReference>
<dbReference type="RefSeq" id="WP_152120285.1">
    <property type="nucleotide sequence ID" value="NZ_QJOW01000003.1"/>
</dbReference>
<sequence length="357" mass="39932">MSDSPGNHPSISAATPATDADRAWTFEAVHSVSRTFTLTIELLEEPVDAWVCTGYLLCRIADTIEDDPSISPRERARLLELYDDVLDPDHPATVETFLTEVEPHRPEDPNADWQVVGDTERVFRVFASLDPDVQAAMRSVVREMATGMADFLRDHADEGGLRLRTVDELEEYCWYVAGTVGKLLSNLFRVYGAEETDPEDARQFALLLQLVNIAKDVRDDYETENNVYLPGELLEAEGIDHEAVADPSATDSVARVVARITDRATNYADGARRYLRTLPEDEIGILAGMGMPYLLAIATIRELNERAHEAVTTIDAVKMSREEVELLYAEMASDVTHEKIDRLAETVRERPYTASED</sequence>
<dbReference type="EMBL" id="QKKZ01000001">
    <property type="protein sequence ID" value="KAB7516339.1"/>
    <property type="molecule type" value="Genomic_DNA"/>
</dbReference>
<dbReference type="InterPro" id="IPR002060">
    <property type="entry name" value="Squ/phyt_synthse"/>
</dbReference>
<dbReference type="Proteomes" id="UP000326302">
    <property type="component" value="Unassembled WGS sequence"/>
</dbReference>
<organism evidence="2 6">
    <name type="scientific">Halosegnis rubeus</name>
    <dbReference type="NCBI Taxonomy" id="2212850"/>
    <lineage>
        <taxon>Archaea</taxon>
        <taxon>Methanobacteriati</taxon>
        <taxon>Methanobacteriota</taxon>
        <taxon>Stenosarchaea group</taxon>
        <taxon>Halobacteria</taxon>
        <taxon>Halobacteriales</taxon>
        <taxon>Natronomonadaceae</taxon>
        <taxon>Halosegnis</taxon>
    </lineage>
</organism>
<dbReference type="PANTHER" id="PTHR11626">
    <property type="entry name" value="FARNESYL-DIPHOSPHATE FARNESYLTRANSFERASE"/>
    <property type="match status" value="1"/>
</dbReference>
<accession>A0A5N5UDL5</accession>
<dbReference type="InterPro" id="IPR008949">
    <property type="entry name" value="Isoprenoid_synthase_dom_sf"/>
</dbReference>
<name>A0A5N5U9I1_9EURY</name>
<dbReference type="GO" id="GO:0051996">
    <property type="term" value="F:squalene synthase [NAD(P)H] activity"/>
    <property type="evidence" value="ECO:0007669"/>
    <property type="project" value="InterPro"/>
</dbReference>
<gene>
    <name evidence="3" type="ORF">DM867_04225</name>
    <name evidence="2" type="ORF">DMP03_08605</name>
    <name evidence="4" type="ORF">DP108_08895</name>
</gene>
<evidence type="ECO:0000313" key="3">
    <source>
        <dbReference type="EMBL" id="KAB7516339.1"/>
    </source>
</evidence>
<dbReference type="OrthoDB" id="192754at2157"/>
<dbReference type="AlphaFoldDB" id="A0A5N5U9I1"/>
<dbReference type="InterPro" id="IPR019845">
    <property type="entry name" value="Squalene/phytoene_synthase_CS"/>
</dbReference>
<evidence type="ECO:0000313" key="6">
    <source>
        <dbReference type="Proteomes" id="UP000326302"/>
    </source>
</evidence>
<keyword evidence="1" id="KW-0808">Transferase</keyword>
<dbReference type="InterPro" id="IPR044844">
    <property type="entry name" value="Trans_IPPS_euk-type"/>
</dbReference>
<dbReference type="PANTHER" id="PTHR11626:SF2">
    <property type="entry name" value="SQUALENE SYNTHASE"/>
    <property type="match status" value="1"/>
</dbReference>
<accession>A0A5N5U9I1</accession>
<dbReference type="EMBL" id="QMDY01000004">
    <property type="protein sequence ID" value="KAB7517673.1"/>
    <property type="molecule type" value="Genomic_DNA"/>
</dbReference>
<dbReference type="Proteomes" id="UP000326865">
    <property type="component" value="Unassembled WGS sequence"/>
</dbReference>
<dbReference type="PROSITE" id="PS01044">
    <property type="entry name" value="SQUALEN_PHYTOEN_SYN_1"/>
    <property type="match status" value="1"/>
</dbReference>
<evidence type="ECO:0000313" key="2">
    <source>
        <dbReference type="EMBL" id="KAB7515285.1"/>
    </source>
</evidence>
<accession>A0A5N5UG21</accession>
<dbReference type="SUPFAM" id="SSF48576">
    <property type="entry name" value="Terpenoid synthases"/>
    <property type="match status" value="1"/>
</dbReference>
<dbReference type="SFLD" id="SFLDS00005">
    <property type="entry name" value="Isoprenoid_Synthase_Type_I"/>
    <property type="match status" value="1"/>
</dbReference>
<evidence type="ECO:0000313" key="4">
    <source>
        <dbReference type="EMBL" id="KAB7517673.1"/>
    </source>
</evidence>
<dbReference type="Proteomes" id="UP000326207">
    <property type="component" value="Unassembled WGS sequence"/>
</dbReference>
<protein>
    <submittedName>
        <fullName evidence="2">Squalene/phytoene synthase</fullName>
    </submittedName>
</protein>
<dbReference type="GO" id="GO:0045338">
    <property type="term" value="P:farnesyl diphosphate metabolic process"/>
    <property type="evidence" value="ECO:0007669"/>
    <property type="project" value="InterPro"/>
</dbReference>
<proteinExistence type="predicted"/>
<dbReference type="Pfam" id="PF00494">
    <property type="entry name" value="SQS_PSY"/>
    <property type="match status" value="1"/>
</dbReference>
<evidence type="ECO:0000256" key="1">
    <source>
        <dbReference type="ARBA" id="ARBA00022679"/>
    </source>
</evidence>
<comment type="caution">
    <text evidence="2">The sequence shown here is derived from an EMBL/GenBank/DDBJ whole genome shotgun (WGS) entry which is preliminary data.</text>
</comment>
<keyword evidence="7" id="KW-1185">Reference proteome</keyword>
<dbReference type="SFLD" id="SFLDG01018">
    <property type="entry name" value="Squalene/Phytoene_Synthase_Lik"/>
    <property type="match status" value="1"/>
</dbReference>
<evidence type="ECO:0000313" key="5">
    <source>
        <dbReference type="Proteomes" id="UP000326207"/>
    </source>
</evidence>
<reference evidence="5 6" key="1">
    <citation type="submission" date="2019-10" db="EMBL/GenBank/DDBJ databases">
        <title>Unraveling microbial dark matter from salterns through culturing: the case of the genus Halosegnis.</title>
        <authorList>
            <person name="Duran-Viseras A."/>
            <person name="Andrei A.-S."/>
            <person name="Vera-Gargallo B."/>
            <person name="Ghai R."/>
            <person name="Sanchez-Porro C."/>
            <person name="Ventosa A."/>
        </authorList>
    </citation>
    <scope>NUCLEOTIDE SEQUENCE [LARGE SCALE GENOMIC DNA]</scope>
    <source>
        <strain evidence="2 6">F17-44</strain>
        <strain evidence="3 7">F18-79</strain>
        <strain evidence="4 5">F19-13</strain>
    </source>
</reference>
<evidence type="ECO:0000313" key="7">
    <source>
        <dbReference type="Proteomes" id="UP000326865"/>
    </source>
</evidence>